<feature type="region of interest" description="Disordered" evidence="1">
    <location>
        <begin position="53"/>
        <end position="76"/>
    </location>
</feature>
<feature type="compositionally biased region" description="Polar residues" evidence="1">
    <location>
        <begin position="11"/>
        <end position="22"/>
    </location>
</feature>
<reference evidence="2" key="2">
    <citation type="submission" date="2015-11" db="EMBL/GenBank/DDBJ databases">
        <authorList>
            <person name="Zhang Y."/>
            <person name="Guo Z."/>
        </authorList>
    </citation>
    <scope>NUCLEOTIDE SEQUENCE</scope>
</reference>
<keyword evidence="3" id="KW-1185">Reference proteome</keyword>
<sequence>MSAIRTRRQIGCSTSNRSKSSLVSRGYSSSTFLISPFTPSIYVTSSVFIESPRPKARSPIANQPRTTGQRDLICNR</sequence>
<accession>A0A087VWT5</accession>
<reference evidence="2" key="1">
    <citation type="journal article" date="2013" name="Nature">
        <title>The genomes of four tapeworm species reveal adaptations to parasitism.</title>
        <authorList>
            <person name="Tsai I.J."/>
            <person name="Zarowiecki M."/>
            <person name="Holroyd N."/>
            <person name="Garciarrubio A."/>
            <person name="Sanchez-Flores A."/>
            <person name="Brooks K.L."/>
            <person name="Tracey A."/>
            <person name="Bobes R.J."/>
            <person name="Fragoso G."/>
            <person name="Sciutto E."/>
            <person name="Aslett M."/>
            <person name="Beasley H."/>
            <person name="Bennett H.M."/>
            <person name="Cai J."/>
            <person name="Camicia F."/>
            <person name="Clark R."/>
            <person name="Cucher M."/>
            <person name="De Silva N."/>
            <person name="Day T.A."/>
            <person name="Deplazes P."/>
            <person name="Estrada K."/>
            <person name="Fernandez C."/>
            <person name="Holland P.W."/>
            <person name="Hou J."/>
            <person name="Hu S."/>
            <person name="Huckvale T."/>
            <person name="Hung S.S."/>
            <person name="Kamenetzky L."/>
            <person name="Keane J.A."/>
            <person name="Kiss F."/>
            <person name="Koziol U."/>
            <person name="Lambert O."/>
            <person name="Liu K."/>
            <person name="Luo X."/>
            <person name="Luo Y."/>
            <person name="Macchiaroli N."/>
            <person name="Nichol S."/>
            <person name="Paps J."/>
            <person name="Parkinson J."/>
            <person name="Pouchkina-Stantcheva N."/>
            <person name="Riddiford N."/>
            <person name="Rosenzvit M."/>
            <person name="Salinas G."/>
            <person name="Wasmuth J.D."/>
            <person name="Zamanian M."/>
            <person name="Zheng Y."/>
            <person name="Cai X."/>
            <person name="Soberon X."/>
            <person name="Olson P.D."/>
            <person name="Laclette J.P."/>
            <person name="Brehm K."/>
            <person name="Berriman M."/>
            <person name="Garciarrubio A."/>
            <person name="Bobes R.J."/>
            <person name="Fragoso G."/>
            <person name="Sanchez-Flores A."/>
            <person name="Estrada K."/>
            <person name="Cevallos M.A."/>
            <person name="Morett E."/>
            <person name="Gonzalez V."/>
            <person name="Portillo T."/>
            <person name="Ochoa-Leyva A."/>
            <person name="Jose M.V."/>
            <person name="Sciutto E."/>
            <person name="Landa A."/>
            <person name="Jimenez L."/>
            <person name="Valdes V."/>
            <person name="Carrero J.C."/>
            <person name="Larralde C."/>
            <person name="Morales-Montor J."/>
            <person name="Limon-Lason J."/>
            <person name="Soberon X."/>
            <person name="Laclette J.P."/>
        </authorList>
    </citation>
    <scope>NUCLEOTIDE SEQUENCE [LARGE SCALE GENOMIC DNA]</scope>
</reference>
<protein>
    <submittedName>
        <fullName evidence="2">Expressed protein</fullName>
    </submittedName>
</protein>
<dbReference type="Proteomes" id="UP000017246">
    <property type="component" value="Unassembled WGS sequence"/>
</dbReference>
<proteinExistence type="predicted"/>
<evidence type="ECO:0000313" key="2">
    <source>
        <dbReference type="EMBL" id="CDI96669.1"/>
    </source>
</evidence>
<feature type="region of interest" description="Disordered" evidence="1">
    <location>
        <begin position="1"/>
        <end position="22"/>
    </location>
</feature>
<organism evidence="2 3">
    <name type="scientific">Echinococcus multilocularis</name>
    <name type="common">Fox tapeworm</name>
    <dbReference type="NCBI Taxonomy" id="6211"/>
    <lineage>
        <taxon>Eukaryota</taxon>
        <taxon>Metazoa</taxon>
        <taxon>Spiralia</taxon>
        <taxon>Lophotrochozoa</taxon>
        <taxon>Platyhelminthes</taxon>
        <taxon>Cestoda</taxon>
        <taxon>Eucestoda</taxon>
        <taxon>Cyclophyllidea</taxon>
        <taxon>Taeniidae</taxon>
        <taxon>Echinococcus</taxon>
    </lineage>
</organism>
<evidence type="ECO:0000313" key="3">
    <source>
        <dbReference type="Proteomes" id="UP000017246"/>
    </source>
</evidence>
<gene>
    <name evidence="2" type="ORF">EmuJ_000035100</name>
</gene>
<dbReference type="EMBL" id="LN902620">
    <property type="protein sequence ID" value="CDI96669.1"/>
    <property type="molecule type" value="Genomic_DNA"/>
</dbReference>
<dbReference type="AlphaFoldDB" id="A0A087VWT5"/>
<feature type="compositionally biased region" description="Polar residues" evidence="1">
    <location>
        <begin position="60"/>
        <end position="69"/>
    </location>
</feature>
<evidence type="ECO:0000256" key="1">
    <source>
        <dbReference type="SAM" id="MobiDB-lite"/>
    </source>
</evidence>
<name>A0A087VWT5_ECHMU</name>